<evidence type="ECO:0008006" key="4">
    <source>
        <dbReference type="Google" id="ProtNLM"/>
    </source>
</evidence>
<protein>
    <recommendedName>
        <fullName evidence="4">Secreted protein</fullName>
    </recommendedName>
</protein>
<dbReference type="EMBL" id="JBHSZH010000005">
    <property type="protein sequence ID" value="MFC7079721.1"/>
    <property type="molecule type" value="Genomic_DNA"/>
</dbReference>
<feature type="compositionally biased region" description="Basic and acidic residues" evidence="1">
    <location>
        <begin position="51"/>
        <end position="62"/>
    </location>
</feature>
<evidence type="ECO:0000313" key="3">
    <source>
        <dbReference type="Proteomes" id="UP001596407"/>
    </source>
</evidence>
<feature type="region of interest" description="Disordered" evidence="1">
    <location>
        <begin position="25"/>
        <end position="70"/>
    </location>
</feature>
<dbReference type="Proteomes" id="UP001596407">
    <property type="component" value="Unassembled WGS sequence"/>
</dbReference>
<reference evidence="2 3" key="1">
    <citation type="journal article" date="2019" name="Int. J. Syst. Evol. Microbiol.">
        <title>The Global Catalogue of Microorganisms (GCM) 10K type strain sequencing project: providing services to taxonomists for standard genome sequencing and annotation.</title>
        <authorList>
            <consortium name="The Broad Institute Genomics Platform"/>
            <consortium name="The Broad Institute Genome Sequencing Center for Infectious Disease"/>
            <person name="Wu L."/>
            <person name="Ma J."/>
        </authorList>
    </citation>
    <scope>NUCLEOTIDE SEQUENCE [LARGE SCALE GENOMIC DNA]</scope>
    <source>
        <strain evidence="2 3">DT72</strain>
    </source>
</reference>
<gene>
    <name evidence="2" type="ORF">ACFQJ6_05765</name>
</gene>
<accession>A0ABD5WGQ9</accession>
<dbReference type="AlphaFoldDB" id="A0ABD5WGQ9"/>
<dbReference type="GeneID" id="79303758"/>
<name>A0ABD5WGQ9_9EURY</name>
<comment type="caution">
    <text evidence="2">The sequence shown here is derived from an EMBL/GenBank/DDBJ whole genome shotgun (WGS) entry which is preliminary data.</text>
</comment>
<dbReference type="RefSeq" id="WP_276279196.1">
    <property type="nucleotide sequence ID" value="NZ_CP119809.1"/>
</dbReference>
<keyword evidence="3" id="KW-1185">Reference proteome</keyword>
<sequence>MTHCYNCGHTGTFVLLVQFALAVPSPAGDHDAESSAATGVGDGTVADSAADADRHATADPRRPASSPGLSLAVQCPACDSTDVGVEASDLLARYRSSTTS</sequence>
<evidence type="ECO:0000256" key="1">
    <source>
        <dbReference type="SAM" id="MobiDB-lite"/>
    </source>
</evidence>
<proteinExistence type="predicted"/>
<evidence type="ECO:0000313" key="2">
    <source>
        <dbReference type="EMBL" id="MFC7079721.1"/>
    </source>
</evidence>
<organism evidence="2 3">
    <name type="scientific">Halorussus caseinilyticus</name>
    <dbReference type="NCBI Taxonomy" id="3034025"/>
    <lineage>
        <taxon>Archaea</taxon>
        <taxon>Methanobacteriati</taxon>
        <taxon>Methanobacteriota</taxon>
        <taxon>Stenosarchaea group</taxon>
        <taxon>Halobacteria</taxon>
        <taxon>Halobacteriales</taxon>
        <taxon>Haladaptataceae</taxon>
        <taxon>Halorussus</taxon>
    </lineage>
</organism>